<comment type="caution">
    <text evidence="4">The sequence shown here is derived from an EMBL/GenBank/DDBJ whole genome shotgun (WGS) entry which is preliminary data.</text>
</comment>
<dbReference type="CDD" id="cd22132">
    <property type="entry name" value="F-box_FBXW5"/>
    <property type="match status" value="1"/>
</dbReference>
<evidence type="ECO:0000256" key="2">
    <source>
        <dbReference type="SAM" id="MobiDB-lite"/>
    </source>
</evidence>
<dbReference type="InterPro" id="IPR001810">
    <property type="entry name" value="F-box_dom"/>
</dbReference>
<dbReference type="PROSITE" id="PS50082">
    <property type="entry name" value="WD_REPEATS_2"/>
    <property type="match status" value="2"/>
</dbReference>
<dbReference type="InterPro" id="IPR036047">
    <property type="entry name" value="F-box-like_dom_sf"/>
</dbReference>
<feature type="repeat" description="WD" evidence="1">
    <location>
        <begin position="579"/>
        <end position="611"/>
    </location>
</feature>
<dbReference type="InterPro" id="IPR001680">
    <property type="entry name" value="WD40_rpt"/>
</dbReference>
<evidence type="ECO:0000259" key="3">
    <source>
        <dbReference type="PROSITE" id="PS50181"/>
    </source>
</evidence>
<dbReference type="SMART" id="SM00320">
    <property type="entry name" value="WD40"/>
    <property type="match status" value="3"/>
</dbReference>
<dbReference type="SUPFAM" id="SSF50978">
    <property type="entry name" value="WD40 repeat-like"/>
    <property type="match status" value="1"/>
</dbReference>
<dbReference type="PROSITE" id="PS50181">
    <property type="entry name" value="FBOX"/>
    <property type="match status" value="1"/>
</dbReference>
<evidence type="ECO:0000256" key="1">
    <source>
        <dbReference type="PROSITE-ProRule" id="PRU00221"/>
    </source>
</evidence>
<dbReference type="Pfam" id="PF00400">
    <property type="entry name" value="WD40"/>
    <property type="match status" value="2"/>
</dbReference>
<gene>
    <name evidence="4" type="ORF">ILUMI_01292</name>
</gene>
<feature type="compositionally biased region" description="Basic and acidic residues" evidence="2">
    <location>
        <begin position="365"/>
        <end position="377"/>
    </location>
</feature>
<sequence>MTRNVNDESGSLWPYLPHPALFHIFGFLNHKELLKVGEVCRSWFEVSRDDLLWKDLFYRNFKVDRTVPIVTGKSWLEEFKRLCYHIPIVQTETLTDHMHQVLHVSFSHNGKYFATCSKDGFILVWNSVYPASIKYYRDMRTFCWKYTQYSQFNQSDTLLLVSGVHFGTPHSTSGEIAVFSLQDGFELQCRVVNKPYDIFGTWYSDQHLLSGDLHWLAHLVSTSVLWLNKASQETSSEHVPITQNLYRFYNRNASSIRAIMVANCLPNSENVGNATENNKDDDLLKDNDFVVEHGNPVSHRDINPLPSTSRNHMYPTRWSIRNKHIDSFEYATSIQYNTDYRKVELESYDTAQGFDNDCNEDSDKDENSREDSDKSDDSASEASVDEDDEVLEDKYLIFTTGFKTYTPHQIGFKRIKPFMFPKRMDPGLSLKERIVLQERKKEQLRSGSPPPEPNWLDFDAVADKFDKIDHLIDVHGHIIGMGLSPDHRYLYVNSRPWPQGYTITNPLDPPPIAQEIDIHVIDLVTLKQVGTMLRSHKAYTPNNECFFIFLDVCNEYVASGAEDKHGYLWDRHYGICLAKFPHADVVNSVAFNPKDPEMLVTTSDDNTIKIWRSRAKAKQLGLNVAQFQEGVEKRRYRMQRNNRFN</sequence>
<dbReference type="OrthoDB" id="192402at2759"/>
<name>A0A8K0GHK6_IGNLU</name>
<dbReference type="Pfam" id="PF12937">
    <property type="entry name" value="F-box-like"/>
    <property type="match status" value="1"/>
</dbReference>
<dbReference type="SMART" id="SM00256">
    <property type="entry name" value="FBOX"/>
    <property type="match status" value="1"/>
</dbReference>
<dbReference type="PANTHER" id="PTHR20995">
    <property type="entry name" value="F-BOX/WD REPEAT-CONTAINING PROTEIN 5"/>
    <property type="match status" value="1"/>
</dbReference>
<dbReference type="Proteomes" id="UP000801492">
    <property type="component" value="Unassembled WGS sequence"/>
</dbReference>
<dbReference type="EMBL" id="VTPC01000657">
    <property type="protein sequence ID" value="KAF2904875.1"/>
    <property type="molecule type" value="Genomic_DNA"/>
</dbReference>
<feature type="domain" description="F-box" evidence="3">
    <location>
        <begin position="10"/>
        <end position="56"/>
    </location>
</feature>
<dbReference type="InterPro" id="IPR015943">
    <property type="entry name" value="WD40/YVTN_repeat-like_dom_sf"/>
</dbReference>
<dbReference type="PANTHER" id="PTHR20995:SF17">
    <property type="entry name" value="F-BOX_WD REPEAT-CONTAINING PROTEIN 5"/>
    <property type="match status" value="1"/>
</dbReference>
<keyword evidence="5" id="KW-1185">Reference proteome</keyword>
<keyword evidence="1" id="KW-0853">WD repeat</keyword>
<feature type="region of interest" description="Disordered" evidence="2">
    <location>
        <begin position="351"/>
        <end position="386"/>
    </location>
</feature>
<feature type="repeat" description="WD" evidence="1">
    <location>
        <begin position="94"/>
        <end position="126"/>
    </location>
</feature>
<organism evidence="4 5">
    <name type="scientific">Ignelater luminosus</name>
    <name type="common">Cucubano</name>
    <name type="synonym">Pyrophorus luminosus</name>
    <dbReference type="NCBI Taxonomy" id="2038154"/>
    <lineage>
        <taxon>Eukaryota</taxon>
        <taxon>Metazoa</taxon>
        <taxon>Ecdysozoa</taxon>
        <taxon>Arthropoda</taxon>
        <taxon>Hexapoda</taxon>
        <taxon>Insecta</taxon>
        <taxon>Pterygota</taxon>
        <taxon>Neoptera</taxon>
        <taxon>Endopterygota</taxon>
        <taxon>Coleoptera</taxon>
        <taxon>Polyphaga</taxon>
        <taxon>Elateriformia</taxon>
        <taxon>Elateroidea</taxon>
        <taxon>Elateridae</taxon>
        <taxon>Agrypninae</taxon>
        <taxon>Pyrophorini</taxon>
        <taxon>Ignelater</taxon>
    </lineage>
</organism>
<dbReference type="InterPro" id="IPR042508">
    <property type="entry name" value="FBXW5"/>
</dbReference>
<dbReference type="PROSITE" id="PS50294">
    <property type="entry name" value="WD_REPEATS_REGION"/>
    <property type="match status" value="2"/>
</dbReference>
<protein>
    <recommendedName>
        <fullName evidence="3">F-box domain-containing protein</fullName>
    </recommendedName>
</protein>
<evidence type="ECO:0000313" key="5">
    <source>
        <dbReference type="Proteomes" id="UP000801492"/>
    </source>
</evidence>
<dbReference type="SUPFAM" id="SSF81383">
    <property type="entry name" value="F-box domain"/>
    <property type="match status" value="1"/>
</dbReference>
<reference evidence="4" key="1">
    <citation type="submission" date="2019-08" db="EMBL/GenBank/DDBJ databases">
        <title>The genome of the North American firefly Photinus pyralis.</title>
        <authorList>
            <consortium name="Photinus pyralis genome working group"/>
            <person name="Fallon T.R."/>
            <person name="Sander Lower S.E."/>
            <person name="Weng J.-K."/>
        </authorList>
    </citation>
    <scope>NUCLEOTIDE SEQUENCE</scope>
    <source>
        <strain evidence="4">TRF0915ILg1</strain>
        <tissue evidence="4">Whole body</tissue>
    </source>
</reference>
<evidence type="ECO:0000313" key="4">
    <source>
        <dbReference type="EMBL" id="KAF2904875.1"/>
    </source>
</evidence>
<dbReference type="InterPro" id="IPR036322">
    <property type="entry name" value="WD40_repeat_dom_sf"/>
</dbReference>
<accession>A0A8K0GHK6</accession>
<dbReference type="AlphaFoldDB" id="A0A8K0GHK6"/>
<dbReference type="Gene3D" id="1.20.1280.50">
    <property type="match status" value="1"/>
</dbReference>
<dbReference type="GO" id="GO:0019005">
    <property type="term" value="C:SCF ubiquitin ligase complex"/>
    <property type="evidence" value="ECO:0007669"/>
    <property type="project" value="InterPro"/>
</dbReference>
<proteinExistence type="predicted"/>
<dbReference type="GO" id="GO:0016567">
    <property type="term" value="P:protein ubiquitination"/>
    <property type="evidence" value="ECO:0007669"/>
    <property type="project" value="InterPro"/>
</dbReference>
<dbReference type="Gene3D" id="2.130.10.10">
    <property type="entry name" value="YVTN repeat-like/Quinoprotein amine dehydrogenase"/>
    <property type="match status" value="2"/>
</dbReference>
<dbReference type="GO" id="GO:0080008">
    <property type="term" value="C:Cul4-RING E3 ubiquitin ligase complex"/>
    <property type="evidence" value="ECO:0007669"/>
    <property type="project" value="InterPro"/>
</dbReference>